<dbReference type="SUPFAM" id="SSF54373">
    <property type="entry name" value="FAD-linked reductases, C-terminal domain"/>
    <property type="match status" value="1"/>
</dbReference>
<feature type="domain" description="Glucose-methanol-choline oxidoreductase C-terminal" evidence="8">
    <location>
        <begin position="507"/>
        <end position="642"/>
    </location>
</feature>
<evidence type="ECO:0000256" key="3">
    <source>
        <dbReference type="ARBA" id="ARBA00023180"/>
    </source>
</evidence>
<keyword evidence="5" id="KW-0274">FAD</keyword>
<evidence type="ECO:0000313" key="9">
    <source>
        <dbReference type="EMBL" id="KNZ52178.1"/>
    </source>
</evidence>
<feature type="chain" id="PRO_5005567615" description="Glucose-methanol-choline oxidoreductase N-terminal domain-containing protein" evidence="6">
    <location>
        <begin position="24"/>
        <end position="654"/>
    </location>
</feature>
<accession>A0A0L6UUF6</accession>
<name>A0A0L6UUF6_9BASI</name>
<dbReference type="PANTHER" id="PTHR11552:SF138">
    <property type="entry name" value="DEHYDROGENASE PKFF-RELATED"/>
    <property type="match status" value="1"/>
</dbReference>
<evidence type="ECO:0000259" key="7">
    <source>
        <dbReference type="Pfam" id="PF00732"/>
    </source>
</evidence>
<comment type="cofactor">
    <cofactor evidence="1 5">
        <name>FAD</name>
        <dbReference type="ChEBI" id="CHEBI:57692"/>
    </cofactor>
</comment>
<dbReference type="OrthoDB" id="269227at2759"/>
<dbReference type="Pfam" id="PF00732">
    <property type="entry name" value="GMC_oxred_N"/>
    <property type="match status" value="1"/>
</dbReference>
<dbReference type="GO" id="GO:0044550">
    <property type="term" value="P:secondary metabolite biosynthetic process"/>
    <property type="evidence" value="ECO:0007669"/>
    <property type="project" value="TreeGrafter"/>
</dbReference>
<evidence type="ECO:0000256" key="2">
    <source>
        <dbReference type="ARBA" id="ARBA00010790"/>
    </source>
</evidence>
<dbReference type="SUPFAM" id="SSF51905">
    <property type="entry name" value="FAD/NAD(P)-binding domain"/>
    <property type="match status" value="1"/>
</dbReference>
<dbReference type="GO" id="GO:0050660">
    <property type="term" value="F:flavin adenine dinucleotide binding"/>
    <property type="evidence" value="ECO:0007669"/>
    <property type="project" value="InterPro"/>
</dbReference>
<keyword evidence="5" id="KW-0285">Flavoprotein</keyword>
<feature type="domain" description="Glucose-methanol-choline oxidoreductase N-terminal" evidence="7">
    <location>
        <begin position="48"/>
        <end position="385"/>
    </location>
</feature>
<comment type="similarity">
    <text evidence="2">Belongs to the GMC oxidoreductase family.</text>
</comment>
<organism evidence="9 10">
    <name type="scientific">Puccinia sorghi</name>
    <dbReference type="NCBI Taxonomy" id="27349"/>
    <lineage>
        <taxon>Eukaryota</taxon>
        <taxon>Fungi</taxon>
        <taxon>Dikarya</taxon>
        <taxon>Basidiomycota</taxon>
        <taxon>Pucciniomycotina</taxon>
        <taxon>Pucciniomycetes</taxon>
        <taxon>Pucciniales</taxon>
        <taxon>Pucciniaceae</taxon>
        <taxon>Puccinia</taxon>
    </lineage>
</organism>
<dbReference type="GO" id="GO:0016614">
    <property type="term" value="F:oxidoreductase activity, acting on CH-OH group of donors"/>
    <property type="evidence" value="ECO:0007669"/>
    <property type="project" value="InterPro"/>
</dbReference>
<dbReference type="VEuPathDB" id="FungiDB:VP01_365g2"/>
<evidence type="ECO:0000259" key="8">
    <source>
        <dbReference type="Pfam" id="PF05199"/>
    </source>
</evidence>
<dbReference type="Proteomes" id="UP000037035">
    <property type="component" value="Unassembled WGS sequence"/>
</dbReference>
<keyword evidence="3" id="KW-0325">Glycoprotein</keyword>
<feature type="active site" description="Proton acceptor" evidence="4">
    <location>
        <position position="633"/>
    </location>
</feature>
<dbReference type="STRING" id="27349.A0A0L6UUF6"/>
<dbReference type="InterPro" id="IPR012132">
    <property type="entry name" value="GMC_OxRdtase"/>
</dbReference>
<dbReference type="PIRSF" id="PIRSF000137">
    <property type="entry name" value="Alcohol_oxidase"/>
    <property type="match status" value="1"/>
</dbReference>
<dbReference type="Gene3D" id="3.50.50.60">
    <property type="entry name" value="FAD/NAD(P)-binding domain"/>
    <property type="match status" value="1"/>
</dbReference>
<keyword evidence="10" id="KW-1185">Reference proteome</keyword>
<comment type="caution">
    <text evidence="9">The sequence shown here is derived from an EMBL/GenBank/DDBJ whole genome shotgun (WGS) entry which is preliminary data.</text>
</comment>
<feature type="binding site" evidence="5">
    <location>
        <position position="304"/>
    </location>
    <ligand>
        <name>FAD</name>
        <dbReference type="ChEBI" id="CHEBI:57692"/>
    </ligand>
</feature>
<proteinExistence type="inferred from homology"/>
<evidence type="ECO:0000256" key="6">
    <source>
        <dbReference type="SAM" id="SignalP"/>
    </source>
</evidence>
<dbReference type="InterPro" id="IPR007867">
    <property type="entry name" value="GMC_OxRtase_C"/>
</dbReference>
<feature type="active site" description="Proton donor" evidence="4">
    <location>
        <position position="590"/>
    </location>
</feature>
<evidence type="ECO:0008006" key="11">
    <source>
        <dbReference type="Google" id="ProtNLM"/>
    </source>
</evidence>
<protein>
    <recommendedName>
        <fullName evidence="11">Glucose-methanol-choline oxidoreductase N-terminal domain-containing protein</fullName>
    </recommendedName>
</protein>
<evidence type="ECO:0000256" key="4">
    <source>
        <dbReference type="PIRSR" id="PIRSR000137-1"/>
    </source>
</evidence>
<dbReference type="Gene3D" id="3.30.560.10">
    <property type="entry name" value="Glucose Oxidase, domain 3"/>
    <property type="match status" value="1"/>
</dbReference>
<feature type="binding site" evidence="5">
    <location>
        <begin position="589"/>
        <end position="590"/>
    </location>
    <ligand>
        <name>FAD</name>
        <dbReference type="ChEBI" id="CHEBI:57692"/>
    </ligand>
</feature>
<sequence>MGFSSVLSTLVALCFIRITPLSAMHEEQQLFGIPTIPVLGSVFEPKTYDYIVVGAGTAGMTIGKKNNHNRCFWTSFSARLSEDPHIRVAVVEAGIDFALSPSNKALVDTPGADTVGCGSDQDDAINDAIDWRLMTTPQSGAGNRSVRYARGKTIGGSSTRNFMIYQRASKGSLDKWAQLTGDPDWTFENRFSDYQKSVSFTPPKHDLRQELPEAEYDTRAFTHANGPVQVSYPNMAQPFSKYMQLSLNEKGILTAQDFNRGNLSGVQYATTTIDPKNGHRSTSRAFLNAAQSRDNLVVYTTAMVKRILLDESTPPRAQGIEFVYTLTGLSDKLEARKEVISAAGVFQSPQLLMVSGIGPKDQLEASNVPIRVENPNVGQGMQDQLSPAMTNIFFGPTYPVHSIETLTRIAAHPTHLASQLLNFTVKQLGPLTNNVADMISFERLESSKLEQLDAQSLAAYPADWPHLEYLSAPGLVGDFSNLLTLNTKAGLATGKEFVTILAALVAPQSRGSVKIVSHDASVPPLIDPGWLTDPVDQAIAVEAFKRTREFFSAQAMQPILAGQEYIPGPSCESDEEILDWIKKNLMTVWHASCTCSMRTKDQGGVLDSHFRVYGVKNLRVVDASAFPMLPPGHPQSTVYMIAERASSLIKKENS</sequence>
<dbReference type="InterPro" id="IPR036188">
    <property type="entry name" value="FAD/NAD-bd_sf"/>
</dbReference>
<dbReference type="Pfam" id="PF05199">
    <property type="entry name" value="GMC_oxred_C"/>
    <property type="match status" value="1"/>
</dbReference>
<reference evidence="9 10" key="1">
    <citation type="submission" date="2015-08" db="EMBL/GenBank/DDBJ databases">
        <title>Next Generation Sequencing and Analysis of the Genome of Puccinia sorghi L Schw, the Causal Agent of Maize Common Rust.</title>
        <authorList>
            <person name="Rochi L."/>
            <person name="Burguener G."/>
            <person name="Darino M."/>
            <person name="Turjanski A."/>
            <person name="Kreff E."/>
            <person name="Dieguez M.J."/>
            <person name="Sacco F."/>
        </authorList>
    </citation>
    <scope>NUCLEOTIDE SEQUENCE [LARGE SCALE GENOMIC DNA]</scope>
    <source>
        <strain evidence="9 10">RO10H11247</strain>
    </source>
</reference>
<feature type="signal peptide" evidence="6">
    <location>
        <begin position="1"/>
        <end position="23"/>
    </location>
</feature>
<evidence type="ECO:0000256" key="1">
    <source>
        <dbReference type="ARBA" id="ARBA00001974"/>
    </source>
</evidence>
<dbReference type="AlphaFoldDB" id="A0A0L6UUF6"/>
<keyword evidence="6" id="KW-0732">Signal</keyword>
<dbReference type="InterPro" id="IPR000172">
    <property type="entry name" value="GMC_OxRdtase_N"/>
</dbReference>
<evidence type="ECO:0000313" key="10">
    <source>
        <dbReference type="Proteomes" id="UP000037035"/>
    </source>
</evidence>
<dbReference type="PANTHER" id="PTHR11552">
    <property type="entry name" value="GLUCOSE-METHANOL-CHOLINE GMC OXIDOREDUCTASE"/>
    <property type="match status" value="1"/>
</dbReference>
<dbReference type="EMBL" id="LAVV01008679">
    <property type="protein sequence ID" value="KNZ52178.1"/>
    <property type="molecule type" value="Genomic_DNA"/>
</dbReference>
<feature type="binding site" evidence="5">
    <location>
        <begin position="634"/>
        <end position="635"/>
    </location>
    <ligand>
        <name>FAD</name>
        <dbReference type="ChEBI" id="CHEBI:57692"/>
    </ligand>
</feature>
<gene>
    <name evidence="9" type="ORF">VP01_365g2</name>
</gene>
<evidence type="ECO:0000256" key="5">
    <source>
        <dbReference type="PIRSR" id="PIRSR000137-2"/>
    </source>
</evidence>